<organism evidence="2 3">
    <name type="scientific">Hirsutella minnesotensis 3608</name>
    <dbReference type="NCBI Taxonomy" id="1043627"/>
    <lineage>
        <taxon>Eukaryota</taxon>
        <taxon>Fungi</taxon>
        <taxon>Dikarya</taxon>
        <taxon>Ascomycota</taxon>
        <taxon>Pezizomycotina</taxon>
        <taxon>Sordariomycetes</taxon>
        <taxon>Hypocreomycetidae</taxon>
        <taxon>Hypocreales</taxon>
        <taxon>Ophiocordycipitaceae</taxon>
        <taxon>Hirsutella</taxon>
    </lineage>
</organism>
<feature type="compositionally biased region" description="Pro residues" evidence="1">
    <location>
        <begin position="211"/>
        <end position="221"/>
    </location>
</feature>
<proteinExistence type="predicted"/>
<accession>A0A0F7ZUK5</accession>
<dbReference type="EMBL" id="KQ030520">
    <property type="protein sequence ID" value="KJZ75023.1"/>
    <property type="molecule type" value="Genomic_DNA"/>
</dbReference>
<dbReference type="Proteomes" id="UP000054481">
    <property type="component" value="Unassembled WGS sequence"/>
</dbReference>
<feature type="compositionally biased region" description="Pro residues" evidence="1">
    <location>
        <begin position="191"/>
        <end position="201"/>
    </location>
</feature>
<gene>
    <name evidence="2" type="ORF">HIM_05509</name>
</gene>
<feature type="compositionally biased region" description="Basic residues" evidence="1">
    <location>
        <begin position="895"/>
        <end position="906"/>
    </location>
</feature>
<dbReference type="AlphaFoldDB" id="A0A0F7ZUK5"/>
<dbReference type="InterPro" id="IPR011993">
    <property type="entry name" value="PH-like_dom_sf"/>
</dbReference>
<reference evidence="2 3" key="1">
    <citation type="journal article" date="2014" name="Genome Biol. Evol.">
        <title>Comparative genomics and transcriptomics analyses reveal divergent lifestyle features of nematode endoparasitic fungus Hirsutella minnesotensis.</title>
        <authorList>
            <person name="Lai Y."/>
            <person name="Liu K."/>
            <person name="Zhang X."/>
            <person name="Zhang X."/>
            <person name="Li K."/>
            <person name="Wang N."/>
            <person name="Shu C."/>
            <person name="Wu Y."/>
            <person name="Wang C."/>
            <person name="Bushley K.E."/>
            <person name="Xiang M."/>
            <person name="Liu X."/>
        </authorList>
    </citation>
    <scope>NUCLEOTIDE SEQUENCE [LARGE SCALE GENOMIC DNA]</scope>
    <source>
        <strain evidence="2 3">3608</strain>
    </source>
</reference>
<feature type="compositionally biased region" description="Basic and acidic residues" evidence="1">
    <location>
        <begin position="332"/>
        <end position="360"/>
    </location>
</feature>
<feature type="region of interest" description="Disordered" evidence="1">
    <location>
        <begin position="250"/>
        <end position="408"/>
    </location>
</feature>
<feature type="compositionally biased region" description="Low complexity" evidence="1">
    <location>
        <begin position="119"/>
        <end position="150"/>
    </location>
</feature>
<feature type="region of interest" description="Disordered" evidence="1">
    <location>
        <begin position="830"/>
        <end position="850"/>
    </location>
</feature>
<dbReference type="OrthoDB" id="43122at2759"/>
<protein>
    <recommendedName>
        <fullName evidence="4">PH domain-containing protein</fullName>
    </recommendedName>
</protein>
<feature type="compositionally biased region" description="Basic and acidic residues" evidence="1">
    <location>
        <begin position="870"/>
        <end position="884"/>
    </location>
</feature>
<feature type="compositionally biased region" description="Low complexity" evidence="1">
    <location>
        <begin position="254"/>
        <end position="263"/>
    </location>
</feature>
<keyword evidence="3" id="KW-1185">Reference proteome</keyword>
<dbReference type="InterPro" id="IPR029071">
    <property type="entry name" value="Ubiquitin-like_domsf"/>
</dbReference>
<dbReference type="PANTHER" id="PTHR38700:SF1">
    <property type="entry name" value="PH DOMAIN-CONTAINING PROTEIN"/>
    <property type="match status" value="1"/>
</dbReference>
<dbReference type="SUPFAM" id="SSF54236">
    <property type="entry name" value="Ubiquitin-like"/>
    <property type="match status" value="1"/>
</dbReference>
<dbReference type="Gene3D" id="2.30.29.30">
    <property type="entry name" value="Pleckstrin-homology domain (PH domain)/Phosphotyrosine-binding domain (PTB)"/>
    <property type="match status" value="1"/>
</dbReference>
<sequence length="1042" mass="111832">MAPLLGSAVTAPVGPPVIALEQPAPPTAQRPMTPTQQLQAPEAPSCAAGAAAATSRYRALRGKSVSSLRPFDIFRDGGQHSSTSTSTGLRAPPVTTSSSSSTATASGNGFSGSEHDGRTGSSGSSSDSSSRNRSSSGSSHLSTSTSSGGSQLLQPDAARRRSKTVSANSTPISLAPARHATATAGAGATPHHPPPPPPPRKPYIVGLSIDAPPPPPPPPFSTCPTASALSPRPVNAALKPSLTALESLKAPIESASSSSASSATPAVDVQGWSSAPATLPPVTAASPTPRPPPPTVLVKGEARRVAAKGEQDDGHERGSDSTRDSPNANTNDTRDPNHDDHDDNDKDDLARRRNADRDSGKVITPPTPEQPALDTEPRKHSPAWPHCAPLGDDRQPVPHQDKEAASRLAARLEAETDRILAEQKKLDLARLQSQPLAPASRAGRRPLFDKFAFLSRARRSNAKAVSQPGTPSTVAPSIFSPTLASVSQYSRSSSVDDSSSSPPKMSFIEPGGKGIVPQFDAPTSAINGGERRVIVRCLSSTITLPITAETSPTQIVQSAAKMTNHVVTPTTCVVIECYFMLGLERRLRRYERVRDVLNSWDNDEQNSLIILPCDSPKEERGLDMESVPRTEESPPGFCLQLYHSARPGKWHKRWVTLMDGGQMFASKRPEAGPADKDSTVLCHLSDFDIYMPKESEMRRNLKPPKKFCYAIKSQQKTFVFPNGENFVHFFCTDDAKVASRFHDVVHGWRSWYLVNRMVNLARKDKPPQIAYNLLQVSKSPKNSSKGVEKSPQVSIDEMSYKSEEPLMDVKGFKVPEGPFIVETPPAKRLLKESSGQKASAPPLPDVDGKQREFAAGGLLGDAYDKRKQEEVANTHTRVDEDKQQGRPATADAGAHLRRDKHPHHHQPLLSFGKDFPEPPRFRDGHGHGPRHASGQPLINFATGGPQNSHHGPLPHRTMSRRGVSASNSAPPMPPLPHGVRNRSRSAGGPASVSSGSSRRYFPDEAPPVPALPNRSGRRDRFAEPPHGGPPGRHPEPLVNHAR</sequence>
<evidence type="ECO:0008006" key="4">
    <source>
        <dbReference type="Google" id="ProtNLM"/>
    </source>
</evidence>
<feature type="compositionally biased region" description="Low complexity" evidence="1">
    <location>
        <begin position="984"/>
        <end position="999"/>
    </location>
</feature>
<feature type="compositionally biased region" description="Basic and acidic residues" evidence="1">
    <location>
        <begin position="300"/>
        <end position="323"/>
    </location>
</feature>
<feature type="compositionally biased region" description="Low complexity" evidence="1">
    <location>
        <begin position="175"/>
        <end position="190"/>
    </location>
</feature>
<feature type="compositionally biased region" description="Basic and acidic residues" evidence="1">
    <location>
        <begin position="391"/>
        <end position="408"/>
    </location>
</feature>
<dbReference type="Gene3D" id="3.10.20.90">
    <property type="entry name" value="Phosphatidylinositol 3-kinase Catalytic Subunit, Chain A, domain 1"/>
    <property type="match status" value="1"/>
</dbReference>
<dbReference type="PANTHER" id="PTHR38700">
    <property type="entry name" value="YALI0E22418P"/>
    <property type="match status" value="1"/>
</dbReference>
<name>A0A0F7ZUK5_9HYPO</name>
<feature type="compositionally biased region" description="Basic and acidic residues" evidence="1">
    <location>
        <begin position="914"/>
        <end position="926"/>
    </location>
</feature>
<feature type="compositionally biased region" description="Polar residues" evidence="1">
    <location>
        <begin position="30"/>
        <end position="39"/>
    </location>
</feature>
<evidence type="ECO:0000313" key="3">
    <source>
        <dbReference type="Proteomes" id="UP000054481"/>
    </source>
</evidence>
<evidence type="ECO:0000256" key="1">
    <source>
        <dbReference type="SAM" id="MobiDB-lite"/>
    </source>
</evidence>
<feature type="region of interest" description="Disordered" evidence="1">
    <location>
        <begin position="68"/>
        <end position="232"/>
    </location>
</feature>
<feature type="region of interest" description="Disordered" evidence="1">
    <location>
        <begin position="1"/>
        <end position="47"/>
    </location>
</feature>
<evidence type="ECO:0000313" key="2">
    <source>
        <dbReference type="EMBL" id="KJZ75023.1"/>
    </source>
</evidence>
<feature type="compositionally biased region" description="Low complexity" evidence="1">
    <location>
        <begin position="95"/>
        <end position="106"/>
    </location>
</feature>
<feature type="region of interest" description="Disordered" evidence="1">
    <location>
        <begin position="870"/>
        <end position="1042"/>
    </location>
</feature>